<gene>
    <name evidence="2" type="ORF">PECUL_23A050267</name>
</gene>
<sequence length="96" mass="10346">MATLLQEGGAGGERETSWKEVRQNQLANGKRRCGRGWRLGGRGWRPGRVSEGGRESWSTLCNACTGAPPANVRGEPLELPLRTVTSLQSPPPPVPI</sequence>
<evidence type="ECO:0000313" key="2">
    <source>
        <dbReference type="EMBL" id="CAH2277699.1"/>
    </source>
</evidence>
<name>A0AAD1RTA5_PELCU</name>
<organism evidence="2 3">
    <name type="scientific">Pelobates cultripes</name>
    <name type="common">Western spadefoot toad</name>
    <dbReference type="NCBI Taxonomy" id="61616"/>
    <lineage>
        <taxon>Eukaryota</taxon>
        <taxon>Metazoa</taxon>
        <taxon>Chordata</taxon>
        <taxon>Craniata</taxon>
        <taxon>Vertebrata</taxon>
        <taxon>Euteleostomi</taxon>
        <taxon>Amphibia</taxon>
        <taxon>Batrachia</taxon>
        <taxon>Anura</taxon>
        <taxon>Pelobatoidea</taxon>
        <taxon>Pelobatidae</taxon>
        <taxon>Pelobates</taxon>
    </lineage>
</organism>
<dbReference type="AlphaFoldDB" id="A0AAD1RTA5"/>
<feature type="compositionally biased region" description="Basic and acidic residues" evidence="1">
    <location>
        <begin position="12"/>
        <end position="22"/>
    </location>
</feature>
<dbReference type="Proteomes" id="UP001295444">
    <property type="component" value="Chromosome 03"/>
</dbReference>
<dbReference type="EMBL" id="OW240914">
    <property type="protein sequence ID" value="CAH2277699.1"/>
    <property type="molecule type" value="Genomic_DNA"/>
</dbReference>
<evidence type="ECO:0000313" key="3">
    <source>
        <dbReference type="Proteomes" id="UP001295444"/>
    </source>
</evidence>
<keyword evidence="3" id="KW-1185">Reference proteome</keyword>
<accession>A0AAD1RTA5</accession>
<evidence type="ECO:0000256" key="1">
    <source>
        <dbReference type="SAM" id="MobiDB-lite"/>
    </source>
</evidence>
<reference evidence="2" key="1">
    <citation type="submission" date="2022-03" db="EMBL/GenBank/DDBJ databases">
        <authorList>
            <person name="Alioto T."/>
            <person name="Alioto T."/>
            <person name="Gomez Garrido J."/>
        </authorList>
    </citation>
    <scope>NUCLEOTIDE SEQUENCE</scope>
</reference>
<protein>
    <submittedName>
        <fullName evidence="2">Uncharacterized protein</fullName>
    </submittedName>
</protein>
<feature type="region of interest" description="Disordered" evidence="1">
    <location>
        <begin position="1"/>
        <end position="26"/>
    </location>
</feature>
<proteinExistence type="predicted"/>